<evidence type="ECO:0000256" key="1">
    <source>
        <dbReference type="SAM" id="MobiDB-lite"/>
    </source>
</evidence>
<dbReference type="RefSeq" id="WP_015322039.1">
    <property type="nucleotide sequence ID" value="NC_019974.1"/>
</dbReference>
<keyword evidence="4" id="KW-1185">Reference proteome</keyword>
<evidence type="ECO:0000313" key="4">
    <source>
        <dbReference type="Proteomes" id="UP000010878"/>
    </source>
</evidence>
<feature type="region of interest" description="Disordered" evidence="1">
    <location>
        <begin position="1"/>
        <end position="22"/>
    </location>
</feature>
<dbReference type="eggNOG" id="arCOG08928">
    <property type="taxonomic scope" value="Archaea"/>
</dbReference>
<feature type="compositionally biased region" description="Basic and acidic residues" evidence="1">
    <location>
        <begin position="1"/>
        <end position="11"/>
    </location>
</feature>
<dbReference type="GeneID" id="14403228"/>
<dbReference type="Pfam" id="PF18545">
    <property type="entry name" value="HalOD1"/>
    <property type="match status" value="1"/>
</dbReference>
<name>L0K214_9EURY</name>
<evidence type="ECO:0000259" key="2">
    <source>
        <dbReference type="Pfam" id="PF18545"/>
    </source>
</evidence>
<evidence type="ECO:0000313" key="3">
    <source>
        <dbReference type="EMBL" id="AGB38600.1"/>
    </source>
</evidence>
<dbReference type="Proteomes" id="UP000010878">
    <property type="component" value="Chromosome"/>
</dbReference>
<organism evidence="3 4">
    <name type="scientific">Natronococcus occultus SP4</name>
    <dbReference type="NCBI Taxonomy" id="694430"/>
    <lineage>
        <taxon>Archaea</taxon>
        <taxon>Methanobacteriati</taxon>
        <taxon>Methanobacteriota</taxon>
        <taxon>Stenosarchaea group</taxon>
        <taxon>Halobacteria</taxon>
        <taxon>Halobacteriales</taxon>
        <taxon>Natrialbaceae</taxon>
        <taxon>Natronococcus</taxon>
    </lineage>
</organism>
<reference evidence="3 4" key="1">
    <citation type="submission" date="2012-11" db="EMBL/GenBank/DDBJ databases">
        <title>FINISHED of Natronococcus occultus SP4, DSM 3396.</title>
        <authorList>
            <consortium name="DOE Joint Genome Institute"/>
            <person name="Eisen J."/>
            <person name="Huntemann M."/>
            <person name="Wei C.-L."/>
            <person name="Han J."/>
            <person name="Detter J.C."/>
            <person name="Han C."/>
            <person name="Tapia R."/>
            <person name="Chen A."/>
            <person name="Kyrpides N."/>
            <person name="Mavromatis K."/>
            <person name="Markowitz V."/>
            <person name="Szeto E."/>
            <person name="Ivanova N."/>
            <person name="Mikhailova N."/>
            <person name="Ovchinnikova G."/>
            <person name="Pagani I."/>
            <person name="Pati A."/>
            <person name="Goodwin L."/>
            <person name="Nordberg H.P."/>
            <person name="Cantor M.N."/>
            <person name="Hua S.X."/>
            <person name="Woyke T."/>
            <person name="Eisen J."/>
            <person name="Klenk H.-P."/>
            <person name="Klenk H.-P."/>
        </authorList>
    </citation>
    <scope>NUCLEOTIDE SEQUENCE [LARGE SCALE GENOMIC DNA]</scope>
    <source>
        <strain evidence="3 4">SP4</strain>
    </source>
</reference>
<gene>
    <name evidence="3" type="ORF">Natoc_2841</name>
</gene>
<protein>
    <recommendedName>
        <fullName evidence="2">Halobacterial output domain-containing protein</fullName>
    </recommendedName>
</protein>
<dbReference type="AlphaFoldDB" id="L0K214"/>
<proteinExistence type="predicted"/>
<feature type="compositionally biased region" description="Polar residues" evidence="1">
    <location>
        <begin position="12"/>
        <end position="22"/>
    </location>
</feature>
<dbReference type="InterPro" id="IPR040624">
    <property type="entry name" value="HalOD1"/>
</dbReference>
<dbReference type="EMBL" id="CP003929">
    <property type="protein sequence ID" value="AGB38600.1"/>
    <property type="molecule type" value="Genomic_DNA"/>
</dbReference>
<dbReference type="OrthoDB" id="221929at2157"/>
<dbReference type="KEGG" id="nou:Natoc_2841"/>
<dbReference type="HOGENOM" id="CLU_159738_3_3_2"/>
<accession>L0K214</accession>
<sequence length="89" mass="9483">MTETSLPDRNEPPGSTSESELTTEIVYAVARVSDTDPTALPPLYDVIDTDALNALVGCSRSTLDSITFRYYGYTVTVTADGDVTVASTT</sequence>
<feature type="domain" description="Halobacterial output" evidence="2">
    <location>
        <begin position="18"/>
        <end position="86"/>
    </location>
</feature>